<proteinExistence type="predicted"/>
<sequence length="148" mass="16741">MENGEYLKKVFMPYSIEVMETSISEVYGASEDTLLLHQNPGAAVNQLYQDPELVEKNAEMVENEARSEDNSSTFLHQNPRTVLNQLNQVSEMVENKETIDLDVQITNDDRSADLADQPVAKRVSAELTEQPVAKRMRLTPNLEEKVDS</sequence>
<comment type="caution">
    <text evidence="1">The sequence shown here is derived from an EMBL/GenBank/DDBJ whole genome shotgun (WGS) entry which is preliminary data.</text>
</comment>
<evidence type="ECO:0000313" key="1">
    <source>
        <dbReference type="EMBL" id="KAE8729156.1"/>
    </source>
</evidence>
<reference evidence="1" key="1">
    <citation type="submission" date="2019-09" db="EMBL/GenBank/DDBJ databases">
        <title>Draft genome information of white flower Hibiscus syriacus.</title>
        <authorList>
            <person name="Kim Y.-M."/>
        </authorList>
    </citation>
    <scope>NUCLEOTIDE SEQUENCE [LARGE SCALE GENOMIC DNA]</scope>
    <source>
        <strain evidence="1">YM2019G1</strain>
    </source>
</reference>
<accession>A0A6A3CK21</accession>
<dbReference type="Proteomes" id="UP000436088">
    <property type="component" value="Unassembled WGS sequence"/>
</dbReference>
<organism evidence="1 2">
    <name type="scientific">Hibiscus syriacus</name>
    <name type="common">Rose of Sharon</name>
    <dbReference type="NCBI Taxonomy" id="106335"/>
    <lineage>
        <taxon>Eukaryota</taxon>
        <taxon>Viridiplantae</taxon>
        <taxon>Streptophyta</taxon>
        <taxon>Embryophyta</taxon>
        <taxon>Tracheophyta</taxon>
        <taxon>Spermatophyta</taxon>
        <taxon>Magnoliopsida</taxon>
        <taxon>eudicotyledons</taxon>
        <taxon>Gunneridae</taxon>
        <taxon>Pentapetalae</taxon>
        <taxon>rosids</taxon>
        <taxon>malvids</taxon>
        <taxon>Malvales</taxon>
        <taxon>Malvaceae</taxon>
        <taxon>Malvoideae</taxon>
        <taxon>Hibiscus</taxon>
    </lineage>
</organism>
<name>A0A6A3CK21_HIBSY</name>
<dbReference type="AlphaFoldDB" id="A0A6A3CK21"/>
<protein>
    <submittedName>
        <fullName evidence="1">Uncharacterized protein</fullName>
    </submittedName>
</protein>
<keyword evidence="2" id="KW-1185">Reference proteome</keyword>
<gene>
    <name evidence="1" type="ORF">F3Y22_tig00003840pilonHSYRG00004</name>
</gene>
<dbReference type="EMBL" id="VEPZ02000233">
    <property type="protein sequence ID" value="KAE8729156.1"/>
    <property type="molecule type" value="Genomic_DNA"/>
</dbReference>
<evidence type="ECO:0000313" key="2">
    <source>
        <dbReference type="Proteomes" id="UP000436088"/>
    </source>
</evidence>